<proteinExistence type="predicted"/>
<evidence type="ECO:0000313" key="2">
    <source>
        <dbReference type="EMBL" id="KAK7323201.1"/>
    </source>
</evidence>
<organism evidence="2 3">
    <name type="scientific">Canavalia gladiata</name>
    <name type="common">Sword bean</name>
    <name type="synonym">Dolichos gladiatus</name>
    <dbReference type="NCBI Taxonomy" id="3824"/>
    <lineage>
        <taxon>Eukaryota</taxon>
        <taxon>Viridiplantae</taxon>
        <taxon>Streptophyta</taxon>
        <taxon>Embryophyta</taxon>
        <taxon>Tracheophyta</taxon>
        <taxon>Spermatophyta</taxon>
        <taxon>Magnoliopsida</taxon>
        <taxon>eudicotyledons</taxon>
        <taxon>Gunneridae</taxon>
        <taxon>Pentapetalae</taxon>
        <taxon>rosids</taxon>
        <taxon>fabids</taxon>
        <taxon>Fabales</taxon>
        <taxon>Fabaceae</taxon>
        <taxon>Papilionoideae</taxon>
        <taxon>50 kb inversion clade</taxon>
        <taxon>NPAAA clade</taxon>
        <taxon>indigoferoid/millettioid clade</taxon>
        <taxon>Phaseoleae</taxon>
        <taxon>Canavalia</taxon>
    </lineage>
</organism>
<sequence length="210" mass="23621">MESQAKHSTPWAILFCNLLFHLVHRYTQRILSFPSLTHSTGGSRVFQRKADFSTGNAILITRFDVLASVELSSLSCGALVLTAHAPTENGYNGNRLSCICIDADSGYGSTDQLHLRGDTYMNMGTPTFQFVHVKVLFQWQSPFTMVADFDVTVIECQKDLAFELQTDRLNNLYSSKGEPKLEVHLLPFARCLSSLPYHWIERGLPLSLYP</sequence>
<feature type="chain" id="PRO_5042990515" evidence="1">
    <location>
        <begin position="26"/>
        <end position="210"/>
    </location>
</feature>
<accession>A0AAN9KUH5</accession>
<keyword evidence="1" id="KW-0732">Signal</keyword>
<keyword evidence="3" id="KW-1185">Reference proteome</keyword>
<reference evidence="2 3" key="1">
    <citation type="submission" date="2024-01" db="EMBL/GenBank/DDBJ databases">
        <title>The genomes of 5 underutilized Papilionoideae crops provide insights into root nodulation and disease resistanc.</title>
        <authorList>
            <person name="Jiang F."/>
        </authorList>
    </citation>
    <scope>NUCLEOTIDE SEQUENCE [LARGE SCALE GENOMIC DNA]</scope>
    <source>
        <strain evidence="2">LVBAO_FW01</strain>
        <tissue evidence="2">Leaves</tissue>
    </source>
</reference>
<dbReference type="Proteomes" id="UP001367508">
    <property type="component" value="Unassembled WGS sequence"/>
</dbReference>
<dbReference type="AlphaFoldDB" id="A0AAN9KUH5"/>
<evidence type="ECO:0000256" key="1">
    <source>
        <dbReference type="SAM" id="SignalP"/>
    </source>
</evidence>
<feature type="signal peptide" evidence="1">
    <location>
        <begin position="1"/>
        <end position="25"/>
    </location>
</feature>
<dbReference type="EMBL" id="JAYMYQ010000006">
    <property type="protein sequence ID" value="KAK7323201.1"/>
    <property type="molecule type" value="Genomic_DNA"/>
</dbReference>
<protein>
    <submittedName>
        <fullName evidence="2">Uncharacterized protein</fullName>
    </submittedName>
</protein>
<evidence type="ECO:0000313" key="3">
    <source>
        <dbReference type="Proteomes" id="UP001367508"/>
    </source>
</evidence>
<gene>
    <name evidence="2" type="ORF">VNO77_26665</name>
</gene>
<name>A0AAN9KUH5_CANGL</name>
<comment type="caution">
    <text evidence="2">The sequence shown here is derived from an EMBL/GenBank/DDBJ whole genome shotgun (WGS) entry which is preliminary data.</text>
</comment>